<keyword evidence="1" id="KW-0560">Oxidoreductase</keyword>
<name>A0A9P8VL98_9PEZI</name>
<dbReference type="Pfam" id="PF01370">
    <property type="entry name" value="Epimerase"/>
    <property type="match status" value="1"/>
</dbReference>
<dbReference type="EMBL" id="JAGSXJ010000002">
    <property type="protein sequence ID" value="KAH6695592.1"/>
    <property type="molecule type" value="Genomic_DNA"/>
</dbReference>
<keyword evidence="5" id="KW-1185">Reference proteome</keyword>
<evidence type="ECO:0000313" key="5">
    <source>
        <dbReference type="Proteomes" id="UP000770015"/>
    </source>
</evidence>
<reference evidence="4" key="1">
    <citation type="journal article" date="2021" name="Nat. Commun.">
        <title>Genetic determinants of endophytism in the Arabidopsis root mycobiome.</title>
        <authorList>
            <person name="Mesny F."/>
            <person name="Miyauchi S."/>
            <person name="Thiergart T."/>
            <person name="Pickel B."/>
            <person name="Atanasova L."/>
            <person name="Karlsson M."/>
            <person name="Huettel B."/>
            <person name="Barry K.W."/>
            <person name="Haridas S."/>
            <person name="Chen C."/>
            <person name="Bauer D."/>
            <person name="Andreopoulos W."/>
            <person name="Pangilinan J."/>
            <person name="LaButti K."/>
            <person name="Riley R."/>
            <person name="Lipzen A."/>
            <person name="Clum A."/>
            <person name="Drula E."/>
            <person name="Henrissat B."/>
            <person name="Kohler A."/>
            <person name="Grigoriev I.V."/>
            <person name="Martin F.M."/>
            <person name="Hacquard S."/>
        </authorList>
    </citation>
    <scope>NUCLEOTIDE SEQUENCE</scope>
    <source>
        <strain evidence="4">MPI-SDFR-AT-0117</strain>
    </source>
</reference>
<proteinExistence type="inferred from homology"/>
<comment type="caution">
    <text evidence="4">The sequence shown here is derived from an EMBL/GenBank/DDBJ whole genome shotgun (WGS) entry which is preliminary data.</text>
</comment>
<dbReference type="InterPro" id="IPR001509">
    <property type="entry name" value="Epimerase_deHydtase"/>
</dbReference>
<protein>
    <recommendedName>
        <fullName evidence="3">NAD-dependent epimerase/dehydratase domain-containing protein</fullName>
    </recommendedName>
</protein>
<feature type="domain" description="NAD-dependent epimerase/dehydratase" evidence="3">
    <location>
        <begin position="7"/>
        <end position="256"/>
    </location>
</feature>
<dbReference type="OrthoDB" id="2735536at2759"/>
<comment type="similarity">
    <text evidence="2">Belongs to the NAD(P)-dependent epimerase/dehydratase family. Dihydroflavonol-4-reductase subfamily.</text>
</comment>
<evidence type="ECO:0000313" key="4">
    <source>
        <dbReference type="EMBL" id="KAH6695592.1"/>
    </source>
</evidence>
<sequence>MSSQLTLITGVSGFVGFRVLAEALSRGRNVRAVIRKPEQAERIKNTESVRPHVAKLEFSVVPDLLLPGAFDEVLHGVTEIIHVASPLPSSVPDSTDFQRDIVEPAIRGTMGVLESATKISSIRRVVVTSSMAAFLDMTYFVTPDDTRVFNAQSRTAPPGSDLVASNAALAYCAAKATTLNATDRFIEERQPIFDIVNILPSLVVGKHELNQTREEVASGTNLLALGVLLSTNIEAPSPGASVHIDDVARTHLDALDPSITGHRNYMCSSGGLEGTVWEDAKDIARKYFPKHVDDGTLSLSGTNTTKPIRLDSSATEEAFGWKFQSYEEQVKCLIEHYVSLPSSQ</sequence>
<dbReference type="InterPro" id="IPR050425">
    <property type="entry name" value="NAD(P)_dehydrat-like"/>
</dbReference>
<dbReference type="SUPFAM" id="SSF51735">
    <property type="entry name" value="NAD(P)-binding Rossmann-fold domains"/>
    <property type="match status" value="1"/>
</dbReference>
<dbReference type="AlphaFoldDB" id="A0A9P8VL98"/>
<dbReference type="PANTHER" id="PTHR10366">
    <property type="entry name" value="NAD DEPENDENT EPIMERASE/DEHYDRATASE"/>
    <property type="match status" value="1"/>
</dbReference>
<evidence type="ECO:0000259" key="3">
    <source>
        <dbReference type="Pfam" id="PF01370"/>
    </source>
</evidence>
<dbReference type="PANTHER" id="PTHR10366:SF564">
    <property type="entry name" value="STEROL-4-ALPHA-CARBOXYLATE 3-DEHYDROGENASE, DECARBOXYLATING"/>
    <property type="match status" value="1"/>
</dbReference>
<dbReference type="Proteomes" id="UP000770015">
    <property type="component" value="Unassembled WGS sequence"/>
</dbReference>
<dbReference type="InterPro" id="IPR036291">
    <property type="entry name" value="NAD(P)-bd_dom_sf"/>
</dbReference>
<organism evidence="4 5">
    <name type="scientific">Plectosphaerella plurivora</name>
    <dbReference type="NCBI Taxonomy" id="936078"/>
    <lineage>
        <taxon>Eukaryota</taxon>
        <taxon>Fungi</taxon>
        <taxon>Dikarya</taxon>
        <taxon>Ascomycota</taxon>
        <taxon>Pezizomycotina</taxon>
        <taxon>Sordariomycetes</taxon>
        <taxon>Hypocreomycetidae</taxon>
        <taxon>Glomerellales</taxon>
        <taxon>Plectosphaerellaceae</taxon>
        <taxon>Plectosphaerella</taxon>
    </lineage>
</organism>
<evidence type="ECO:0000256" key="2">
    <source>
        <dbReference type="ARBA" id="ARBA00023445"/>
    </source>
</evidence>
<dbReference type="GO" id="GO:0016616">
    <property type="term" value="F:oxidoreductase activity, acting on the CH-OH group of donors, NAD or NADP as acceptor"/>
    <property type="evidence" value="ECO:0007669"/>
    <property type="project" value="TreeGrafter"/>
</dbReference>
<gene>
    <name evidence="4" type="ORF">F5X68DRAFT_272878</name>
</gene>
<evidence type="ECO:0000256" key="1">
    <source>
        <dbReference type="ARBA" id="ARBA00023002"/>
    </source>
</evidence>
<accession>A0A9P8VL98</accession>
<dbReference type="Gene3D" id="3.40.50.720">
    <property type="entry name" value="NAD(P)-binding Rossmann-like Domain"/>
    <property type="match status" value="1"/>
</dbReference>